<dbReference type="GO" id="GO:0045548">
    <property type="term" value="F:phenylalanine ammonia-lyase activity"/>
    <property type="evidence" value="ECO:0007669"/>
    <property type="project" value="UniProtKB-EC"/>
</dbReference>
<dbReference type="InterPro" id="IPR008948">
    <property type="entry name" value="L-Aspartase-like"/>
</dbReference>
<accession>A0ABX2CZJ1</accession>
<dbReference type="Pfam" id="PF00221">
    <property type="entry name" value="Lyase_aromatic"/>
    <property type="match status" value="1"/>
</dbReference>
<proteinExistence type="predicted"/>
<comment type="caution">
    <text evidence="2">The sequence shown here is derived from an EMBL/GenBank/DDBJ whole genome shotgun (WGS) entry which is preliminary data.</text>
</comment>
<dbReference type="SUPFAM" id="SSF48557">
    <property type="entry name" value="L-aspartase-like"/>
    <property type="match status" value="1"/>
</dbReference>
<evidence type="ECO:0000313" key="2">
    <source>
        <dbReference type="EMBL" id="NQE35812.1"/>
    </source>
</evidence>
<dbReference type="EC" id="4.3.1.24" evidence="2"/>
<dbReference type="PANTHER" id="PTHR10362">
    <property type="entry name" value="HISTIDINE AMMONIA-LYASE"/>
    <property type="match status" value="1"/>
</dbReference>
<reference evidence="2 3" key="1">
    <citation type="journal article" date="2020" name="Sci. Rep.">
        <title>A novel cyanobacterial geosmin producer, revising GeoA distribution and dispersion patterns in Bacteria.</title>
        <authorList>
            <person name="Churro C."/>
            <person name="Semedo-Aguiar A.P."/>
            <person name="Silva A.D."/>
            <person name="Pereira-Leal J.B."/>
            <person name="Leite R.B."/>
        </authorList>
    </citation>
    <scope>NUCLEOTIDE SEQUENCE [LARGE SCALE GENOMIC DNA]</scope>
    <source>
        <strain evidence="2 3">IPMA8</strain>
    </source>
</reference>
<sequence length="196" mass="21715">MDRLRYLLGLLAKHLDVQIALLVAPEFNNGLPPSLVGNTSRKVNMGLKGLQIAGNSIMPLLTFYGNSIADRFPTHAEQFNQNINSQGFASANLARRSIELFQQYMAISLMFAVQAVDLRTHQVAGHYDARECLSPLSLPLYEAVREVVGQPPNVEKSYIWNDNEQSLDIHIAMIAADIAQEGRIVQAVNQILSSLK</sequence>
<dbReference type="EMBL" id="SRRZ01000064">
    <property type="protein sequence ID" value="NQE35812.1"/>
    <property type="molecule type" value="Genomic_DNA"/>
</dbReference>
<dbReference type="Gene3D" id="1.20.200.10">
    <property type="entry name" value="Fumarase/aspartase (Central domain)"/>
    <property type="match status" value="1"/>
</dbReference>
<keyword evidence="1 2" id="KW-0456">Lyase</keyword>
<evidence type="ECO:0000256" key="1">
    <source>
        <dbReference type="ARBA" id="ARBA00023239"/>
    </source>
</evidence>
<evidence type="ECO:0000313" key="3">
    <source>
        <dbReference type="Proteomes" id="UP000702425"/>
    </source>
</evidence>
<dbReference type="InterPro" id="IPR001106">
    <property type="entry name" value="Aromatic_Lyase"/>
</dbReference>
<dbReference type="Proteomes" id="UP000702425">
    <property type="component" value="Unassembled WGS sequence"/>
</dbReference>
<keyword evidence="3" id="KW-1185">Reference proteome</keyword>
<protein>
    <submittedName>
        <fullName evidence="2">Phenylalanine ammonia-lyase</fullName>
        <ecNumber evidence="2">4.3.1.24</ecNumber>
    </submittedName>
</protein>
<organism evidence="2 3">
    <name type="scientific">Microcoleus asticus IPMA8</name>
    <dbReference type="NCBI Taxonomy" id="2563858"/>
    <lineage>
        <taxon>Bacteria</taxon>
        <taxon>Bacillati</taxon>
        <taxon>Cyanobacteriota</taxon>
        <taxon>Cyanophyceae</taxon>
        <taxon>Oscillatoriophycideae</taxon>
        <taxon>Oscillatoriales</taxon>
        <taxon>Microcoleaceae</taxon>
        <taxon>Microcoleus</taxon>
        <taxon>Microcoleus asticus</taxon>
    </lineage>
</organism>
<name>A0ABX2CZJ1_9CYAN</name>
<gene>
    <name evidence="2" type="ORF">E5S67_03548</name>
</gene>